<feature type="compositionally biased region" description="Acidic residues" evidence="4">
    <location>
        <begin position="339"/>
        <end position="358"/>
    </location>
</feature>
<evidence type="ECO:0000256" key="1">
    <source>
        <dbReference type="ARBA" id="ARBA00004613"/>
    </source>
</evidence>
<feature type="chain" id="PRO_5044742352" description="Chitin-binding type-2 domain-containing protein" evidence="5">
    <location>
        <begin position="28"/>
        <end position="869"/>
    </location>
</feature>
<dbReference type="SMART" id="SM00494">
    <property type="entry name" value="ChtBD2"/>
    <property type="match status" value="1"/>
</dbReference>
<evidence type="ECO:0000313" key="8">
    <source>
        <dbReference type="Proteomes" id="UP001530400"/>
    </source>
</evidence>
<feature type="compositionally biased region" description="Low complexity" evidence="4">
    <location>
        <begin position="265"/>
        <end position="282"/>
    </location>
</feature>
<feature type="compositionally biased region" description="Basic residues" evidence="4">
    <location>
        <begin position="376"/>
        <end position="385"/>
    </location>
</feature>
<evidence type="ECO:0000256" key="3">
    <source>
        <dbReference type="ARBA" id="ARBA00022729"/>
    </source>
</evidence>
<accession>A0ABD3Q8J1</accession>
<feature type="region of interest" description="Disordered" evidence="4">
    <location>
        <begin position="339"/>
        <end position="418"/>
    </location>
</feature>
<dbReference type="NCBIfam" id="NF033679">
    <property type="entry name" value="DNRLRE_dom"/>
    <property type="match status" value="1"/>
</dbReference>
<feature type="region of interest" description="Disordered" evidence="4">
    <location>
        <begin position="262"/>
        <end position="327"/>
    </location>
</feature>
<dbReference type="AlphaFoldDB" id="A0ABD3Q8J1"/>
<evidence type="ECO:0000313" key="7">
    <source>
        <dbReference type="EMBL" id="KAL3796211.1"/>
    </source>
</evidence>
<feature type="signal peptide" evidence="5">
    <location>
        <begin position="1"/>
        <end position="27"/>
    </location>
</feature>
<protein>
    <recommendedName>
        <fullName evidence="6">Chitin-binding type-2 domain-containing protein</fullName>
    </recommendedName>
</protein>
<dbReference type="InterPro" id="IPR055372">
    <property type="entry name" value="CBM96"/>
</dbReference>
<keyword evidence="2" id="KW-0964">Secreted</keyword>
<feature type="compositionally biased region" description="Polar residues" evidence="4">
    <location>
        <begin position="98"/>
        <end position="109"/>
    </location>
</feature>
<dbReference type="InterPro" id="IPR036508">
    <property type="entry name" value="Chitin-bd_dom_sf"/>
</dbReference>
<dbReference type="PRINTS" id="PR01217">
    <property type="entry name" value="PRICHEXTENSN"/>
</dbReference>
<evidence type="ECO:0000256" key="4">
    <source>
        <dbReference type="SAM" id="MobiDB-lite"/>
    </source>
</evidence>
<feature type="compositionally biased region" description="Low complexity" evidence="4">
    <location>
        <begin position="359"/>
        <end position="375"/>
    </location>
</feature>
<feature type="region of interest" description="Disordered" evidence="4">
    <location>
        <begin position="85"/>
        <end position="113"/>
    </location>
</feature>
<dbReference type="Pfam" id="PF24517">
    <property type="entry name" value="CBM96"/>
    <property type="match status" value="2"/>
</dbReference>
<comment type="caution">
    <text evidence="7">The sequence shown here is derived from an EMBL/GenBank/DDBJ whole genome shotgun (WGS) entry which is preliminary data.</text>
</comment>
<keyword evidence="8" id="KW-1185">Reference proteome</keyword>
<proteinExistence type="predicted"/>
<dbReference type="GO" id="GO:0005576">
    <property type="term" value="C:extracellular region"/>
    <property type="evidence" value="ECO:0007669"/>
    <property type="project" value="UniProtKB-SubCell"/>
</dbReference>
<reference evidence="7 8" key="1">
    <citation type="submission" date="2024-10" db="EMBL/GenBank/DDBJ databases">
        <title>Updated reference genomes for cyclostephanoid diatoms.</title>
        <authorList>
            <person name="Roberts W.R."/>
            <person name="Alverson A.J."/>
        </authorList>
    </citation>
    <scope>NUCLEOTIDE SEQUENCE [LARGE SCALE GENOMIC DNA]</scope>
    <source>
        <strain evidence="7 8">AJA010-31</strain>
    </source>
</reference>
<evidence type="ECO:0000256" key="2">
    <source>
        <dbReference type="ARBA" id="ARBA00022525"/>
    </source>
</evidence>
<feature type="domain" description="Chitin-binding type-2" evidence="6">
    <location>
        <begin position="27"/>
        <end position="84"/>
    </location>
</feature>
<name>A0ABD3Q8J1_9STRA</name>
<feature type="compositionally biased region" description="Pro residues" evidence="4">
    <location>
        <begin position="389"/>
        <end position="405"/>
    </location>
</feature>
<organism evidence="7 8">
    <name type="scientific">Cyclotella atomus</name>
    <dbReference type="NCBI Taxonomy" id="382360"/>
    <lineage>
        <taxon>Eukaryota</taxon>
        <taxon>Sar</taxon>
        <taxon>Stramenopiles</taxon>
        <taxon>Ochrophyta</taxon>
        <taxon>Bacillariophyta</taxon>
        <taxon>Coscinodiscophyceae</taxon>
        <taxon>Thalassiosirophycidae</taxon>
        <taxon>Stephanodiscales</taxon>
        <taxon>Stephanodiscaceae</taxon>
        <taxon>Cyclotella</taxon>
    </lineage>
</organism>
<dbReference type="Gene3D" id="2.170.140.10">
    <property type="entry name" value="Chitin binding domain"/>
    <property type="match status" value="1"/>
</dbReference>
<evidence type="ECO:0000259" key="6">
    <source>
        <dbReference type="PROSITE" id="PS50940"/>
    </source>
</evidence>
<gene>
    <name evidence="7" type="ORF">ACHAWO_010491</name>
</gene>
<sequence>MKPSTAKAKRRRRAALAASLAFPLTGADDCPPLLNGWVPSPGCQTYYLCEAGKKASPDYNCRDGFLFDVSTTNCQQAGSVKCKALAGDDTGDEPSNAEEPTSKNNQSQAPPSPGACGGLPSVYFVDIPNQTCYSNCQMTKPEWISAIFPTREECCEQNFAWMPVDDCASKEFVADGTPKIWTLSPTIQEGTPAPVEGAGKPISSPTLPPVEMSPDDPKFLFMCGVDWTDASTRCYQRCPNGRDEDCPAGESCFGETSCVNGLIKDTPAPTDPPVTARPTPRTKQPMSPAIPKPTNNPTVGYITHKPTSESTAEVSTESSTNQSMSAMSAVHSINVVESFEDEDNSTSIPEDDYQDDDNTTSIPTFTSSPSSPTAKPTRRPPATRRPRPDTTPPEPTPVPIEPTTPLPSSGGFPTFAPTIVPSQKPNYVVSMIAIPETAGNIDTMSESTQDSPFNKVYGFGMVPSLNEDSQSSQDSQGSQYLSLYSQDYAQTVQPVTEAPLLPFSEAFFGSSSMSTSELIIPVSADATVSPKRPDLNFGLNSMLALDGGNTFEQFDILLKFDVSIVDEASKIKSATLNIYAAEDCPFGGAYYSATSFNSDWTASDITWNTAPKSLALLDSLESVSAHQWYHVDVTSMFNLRLSTYVTIRVESSTMGRCMFASMEHESSNAPYIVLNVESSESQIVGMSGSIGNDAPAPVQMEFLPIESGEYAIVRASSDATIDAIRVNEKLGLLPSLHISLSIEPRQIFESLIHFDITEFQQYKPKAAMLVLFPEMKCHSAGKIAVTGTNIEDSEKEITWANAPGSELVIGTFGAVEAGYWYGFNVLKALEWARGKKMGAITFRISSDGDYSCQYSSIQSGRAPKLLSSF</sequence>
<dbReference type="Proteomes" id="UP001530400">
    <property type="component" value="Unassembled WGS sequence"/>
</dbReference>
<dbReference type="PROSITE" id="PS50940">
    <property type="entry name" value="CHIT_BIND_II"/>
    <property type="match status" value="1"/>
</dbReference>
<evidence type="ECO:0000256" key="5">
    <source>
        <dbReference type="SAM" id="SignalP"/>
    </source>
</evidence>
<dbReference type="EMBL" id="JALLPJ020000299">
    <property type="protein sequence ID" value="KAL3796211.1"/>
    <property type="molecule type" value="Genomic_DNA"/>
</dbReference>
<keyword evidence="3 5" id="KW-0732">Signal</keyword>
<dbReference type="SUPFAM" id="SSF57625">
    <property type="entry name" value="Invertebrate chitin-binding proteins"/>
    <property type="match status" value="1"/>
</dbReference>
<dbReference type="InterPro" id="IPR002557">
    <property type="entry name" value="Chitin-bd_dom"/>
</dbReference>
<feature type="compositionally biased region" description="Low complexity" evidence="4">
    <location>
        <begin position="308"/>
        <end position="320"/>
    </location>
</feature>
<dbReference type="Pfam" id="PF01607">
    <property type="entry name" value="CBM_14"/>
    <property type="match status" value="1"/>
</dbReference>
<comment type="subcellular location">
    <subcellularLocation>
        <location evidence="1">Secreted</location>
    </subcellularLocation>
</comment>